<evidence type="ECO:0000313" key="3">
    <source>
        <dbReference type="EMBL" id="KAK5635124.1"/>
    </source>
</evidence>
<dbReference type="EMBL" id="JAWHQM010000049">
    <property type="protein sequence ID" value="KAK5635124.1"/>
    <property type="molecule type" value="Genomic_DNA"/>
</dbReference>
<accession>A0AAN7UVM0</accession>
<keyword evidence="1" id="KW-0175">Coiled coil</keyword>
<name>A0AAN7UVM0_9PEZI</name>
<reference evidence="3 4" key="1">
    <citation type="submission" date="2023-10" db="EMBL/GenBank/DDBJ databases">
        <title>Draft genome sequence of Xylaria bambusicola isolate GMP-LS, the root and basal stem rot pathogen of sugarcane in Indonesia.</title>
        <authorList>
            <person name="Selvaraj P."/>
            <person name="Muralishankar V."/>
            <person name="Muruganantham S."/>
            <person name="Sp S."/>
            <person name="Haryani S."/>
            <person name="Lau K.J.X."/>
            <person name="Naqvi N.I."/>
        </authorList>
    </citation>
    <scope>NUCLEOTIDE SEQUENCE [LARGE SCALE GENOMIC DNA]</scope>
    <source>
        <strain evidence="3">GMP-LS</strain>
    </source>
</reference>
<evidence type="ECO:0000313" key="4">
    <source>
        <dbReference type="Proteomes" id="UP001305414"/>
    </source>
</evidence>
<dbReference type="AlphaFoldDB" id="A0AAN7UVM0"/>
<feature type="region of interest" description="Disordered" evidence="2">
    <location>
        <begin position="139"/>
        <end position="195"/>
    </location>
</feature>
<evidence type="ECO:0000256" key="2">
    <source>
        <dbReference type="SAM" id="MobiDB-lite"/>
    </source>
</evidence>
<comment type="caution">
    <text evidence="3">The sequence shown here is derived from an EMBL/GenBank/DDBJ whole genome shotgun (WGS) entry which is preliminary data.</text>
</comment>
<gene>
    <name evidence="3" type="ORF">RRF57_010836</name>
</gene>
<organism evidence="3 4">
    <name type="scientific">Xylaria bambusicola</name>
    <dbReference type="NCBI Taxonomy" id="326684"/>
    <lineage>
        <taxon>Eukaryota</taxon>
        <taxon>Fungi</taxon>
        <taxon>Dikarya</taxon>
        <taxon>Ascomycota</taxon>
        <taxon>Pezizomycotina</taxon>
        <taxon>Sordariomycetes</taxon>
        <taxon>Xylariomycetidae</taxon>
        <taxon>Xylariales</taxon>
        <taxon>Xylariaceae</taxon>
        <taxon>Xylaria</taxon>
    </lineage>
</organism>
<keyword evidence="4" id="KW-1185">Reference proteome</keyword>
<dbReference type="Proteomes" id="UP001305414">
    <property type="component" value="Unassembled WGS sequence"/>
</dbReference>
<proteinExistence type="predicted"/>
<sequence>MSTTSVHAEGVVVPQQCQSGPKYPEVEDLVGAIFNERFKIGQFIYEEYHFLTFSVDSVLTPEIQHRSSGDQNQYNFQARVYNFNNLPPKVKAYRSRNLKRIAKRTIVTENWRNWVVVIFRCGSVEKSLGRKSAELSVTQAQTTTQAQKEPQTPSRQRTETRIAPKSKSTYKRESDRLRQRDRRRAKRRRHHETGDVYTEPDIDRHVYTEIYKANKAIHTRKADLDQATLRALENMYLNSNPRPVILELLPHFSQQAMIEYLQARRSEAQRSEIHFENDYEKSEYIEIKERELVEIRRLNKKVTSLKQETNDKLDRLREQQRLYRKITKTWRPLENAIEQQCQWYVVLLAAEMQLPAIAEEGKKHINILKKETQQFFQMRDERRKSNYRQWIRHIMPGSQTYTWLHSRI</sequence>
<evidence type="ECO:0000256" key="1">
    <source>
        <dbReference type="SAM" id="Coils"/>
    </source>
</evidence>
<feature type="compositionally biased region" description="Basic residues" evidence="2">
    <location>
        <begin position="179"/>
        <end position="191"/>
    </location>
</feature>
<protein>
    <submittedName>
        <fullName evidence="3">Uncharacterized protein</fullName>
    </submittedName>
</protein>
<feature type="coiled-coil region" evidence="1">
    <location>
        <begin position="288"/>
        <end position="326"/>
    </location>
</feature>